<comment type="function">
    <text evidence="19">Cadherins are calcium-dependent cell adhesion proteins.</text>
</comment>
<dbReference type="AlphaFoldDB" id="A0A3Q1J0N3"/>
<dbReference type="Gene3D" id="4.10.900.10">
    <property type="entry name" value="TCF3-CBD (Catenin binding domain)"/>
    <property type="match status" value="1"/>
</dbReference>
<evidence type="ECO:0000313" key="23">
    <source>
        <dbReference type="Ensembl" id="ENSATEP00000023543.1"/>
    </source>
</evidence>
<evidence type="ECO:0000256" key="2">
    <source>
        <dbReference type="ARBA" id="ARBA00004536"/>
    </source>
</evidence>
<evidence type="ECO:0000256" key="4">
    <source>
        <dbReference type="ARBA" id="ARBA00022475"/>
    </source>
</evidence>
<dbReference type="FunFam" id="4.10.900.10:FF:000008">
    <property type="entry name" value="Cadherin 5"/>
    <property type="match status" value="1"/>
</dbReference>
<dbReference type="InterPro" id="IPR000233">
    <property type="entry name" value="Cadherin_Y-type_LIR"/>
</dbReference>
<evidence type="ECO:0000256" key="7">
    <source>
        <dbReference type="ARBA" id="ARBA00022723"/>
    </source>
</evidence>
<reference evidence="23" key="1">
    <citation type="submission" date="2021-04" db="EMBL/GenBank/DDBJ databases">
        <authorList>
            <consortium name="Wellcome Sanger Institute Data Sharing"/>
        </authorList>
    </citation>
    <scope>NUCLEOTIDE SEQUENCE [LARGE SCALE GENOMIC DNA]</scope>
</reference>
<evidence type="ECO:0000259" key="22">
    <source>
        <dbReference type="PROSITE" id="PS50268"/>
    </source>
</evidence>
<feature type="signal peptide" evidence="21">
    <location>
        <begin position="1"/>
        <end position="20"/>
    </location>
</feature>
<dbReference type="PANTHER" id="PTHR24027">
    <property type="entry name" value="CADHERIN-23"/>
    <property type="match status" value="1"/>
</dbReference>
<dbReference type="SMART" id="SM00112">
    <property type="entry name" value="CA"/>
    <property type="match status" value="5"/>
</dbReference>
<dbReference type="GO" id="GO:0005509">
    <property type="term" value="F:calcium ion binding"/>
    <property type="evidence" value="ECO:0007669"/>
    <property type="project" value="UniProtKB-UniRule"/>
</dbReference>
<proteinExistence type="predicted"/>
<keyword evidence="9" id="KW-0677">Repeat</keyword>
<evidence type="ECO:0000256" key="16">
    <source>
        <dbReference type="ARBA" id="ARBA00030559"/>
    </source>
</evidence>
<keyword evidence="8 21" id="KW-0732">Signal</keyword>
<dbReference type="InParanoid" id="A0A3Q1J0N3"/>
<evidence type="ECO:0000256" key="21">
    <source>
        <dbReference type="SAM" id="SignalP"/>
    </source>
</evidence>
<evidence type="ECO:0000256" key="20">
    <source>
        <dbReference type="SAM" id="Phobius"/>
    </source>
</evidence>
<dbReference type="InterPro" id="IPR002126">
    <property type="entry name" value="Cadherin-like_dom"/>
</dbReference>
<keyword evidence="4" id="KW-1003">Cell membrane</keyword>
<keyword evidence="12" id="KW-0965">Cell junction</keyword>
<dbReference type="Pfam" id="PF01049">
    <property type="entry name" value="CADH_Y-type_LIR"/>
    <property type="match status" value="1"/>
</dbReference>
<reference evidence="23" key="2">
    <citation type="submission" date="2025-08" db="UniProtKB">
        <authorList>
            <consortium name="Ensembl"/>
        </authorList>
    </citation>
    <scope>IDENTIFICATION</scope>
</reference>
<dbReference type="STRING" id="64144.ENSATEP00000023543"/>
<dbReference type="OMA" id="VEYCMAY"/>
<evidence type="ECO:0000256" key="17">
    <source>
        <dbReference type="PROSITE-ProRule" id="PRU00043"/>
    </source>
</evidence>
<keyword evidence="11 18" id="KW-0130">Cell adhesion</keyword>
<dbReference type="GO" id="GO:0016342">
    <property type="term" value="C:catenin complex"/>
    <property type="evidence" value="ECO:0007669"/>
    <property type="project" value="TreeGrafter"/>
</dbReference>
<keyword evidence="13 20" id="KW-1133">Transmembrane helix</keyword>
<evidence type="ECO:0000256" key="18">
    <source>
        <dbReference type="RuleBase" id="RU003318"/>
    </source>
</evidence>
<evidence type="ECO:0000256" key="3">
    <source>
        <dbReference type="ARBA" id="ARBA00021701"/>
    </source>
</evidence>
<feature type="domain" description="Cadherin" evidence="22">
    <location>
        <begin position="383"/>
        <end position="482"/>
    </location>
</feature>
<evidence type="ECO:0000256" key="14">
    <source>
        <dbReference type="ARBA" id="ARBA00023136"/>
    </source>
</evidence>
<keyword evidence="15" id="KW-0325">Glycoprotein</keyword>
<dbReference type="GeneTree" id="ENSGT00940000165928"/>
<feature type="chain" id="PRO_5018541261" description="Cadherin-5" evidence="21">
    <location>
        <begin position="21"/>
        <end position="785"/>
    </location>
</feature>
<feature type="domain" description="Cadherin" evidence="22">
    <location>
        <begin position="271"/>
        <end position="382"/>
    </location>
</feature>
<dbReference type="InterPro" id="IPR027397">
    <property type="entry name" value="Catenin-bd_sf"/>
</dbReference>
<dbReference type="FunFam" id="2.60.40.60:FF:000020">
    <property type="entry name" value="Dachsous cadherin-related 1b"/>
    <property type="match status" value="1"/>
</dbReference>
<evidence type="ECO:0000256" key="1">
    <source>
        <dbReference type="ARBA" id="ARBA00004251"/>
    </source>
</evidence>
<keyword evidence="24" id="KW-1185">Reference proteome</keyword>
<feature type="transmembrane region" description="Helical" evidence="20">
    <location>
        <begin position="597"/>
        <end position="620"/>
    </location>
</feature>
<dbReference type="GO" id="GO:0007043">
    <property type="term" value="P:cell-cell junction assembly"/>
    <property type="evidence" value="ECO:0007669"/>
    <property type="project" value="TreeGrafter"/>
</dbReference>
<dbReference type="GO" id="GO:0002009">
    <property type="term" value="P:morphogenesis of an epithelium"/>
    <property type="evidence" value="ECO:0007669"/>
    <property type="project" value="UniProtKB-ARBA"/>
</dbReference>
<dbReference type="GO" id="GO:0045296">
    <property type="term" value="F:cadherin binding"/>
    <property type="evidence" value="ECO:0007669"/>
    <property type="project" value="TreeGrafter"/>
</dbReference>
<accession>A0A3Q1J0N3</accession>
<evidence type="ECO:0000256" key="8">
    <source>
        <dbReference type="ARBA" id="ARBA00022729"/>
    </source>
</evidence>
<feature type="domain" description="Cadherin" evidence="22">
    <location>
        <begin position="161"/>
        <end position="270"/>
    </location>
</feature>
<dbReference type="Gene3D" id="2.60.40.60">
    <property type="entry name" value="Cadherins"/>
    <property type="match status" value="5"/>
</dbReference>
<dbReference type="GO" id="GO:0007156">
    <property type="term" value="P:homophilic cell adhesion via plasma membrane adhesion molecules"/>
    <property type="evidence" value="ECO:0007669"/>
    <property type="project" value="InterPro"/>
</dbReference>
<feature type="domain" description="Cadherin" evidence="22">
    <location>
        <begin position="489"/>
        <end position="586"/>
    </location>
</feature>
<dbReference type="PANTHER" id="PTHR24027:SF89">
    <property type="entry name" value="CADHERIN-5"/>
    <property type="match status" value="1"/>
</dbReference>
<dbReference type="Proteomes" id="UP000265040">
    <property type="component" value="Chromosome 15"/>
</dbReference>
<keyword evidence="6 18" id="KW-0812">Transmembrane</keyword>
<dbReference type="PROSITE" id="PS00232">
    <property type="entry name" value="CADHERIN_1"/>
    <property type="match status" value="1"/>
</dbReference>
<organism evidence="23 24">
    <name type="scientific">Anabas testudineus</name>
    <name type="common">Climbing perch</name>
    <name type="synonym">Anthias testudineus</name>
    <dbReference type="NCBI Taxonomy" id="64144"/>
    <lineage>
        <taxon>Eukaryota</taxon>
        <taxon>Metazoa</taxon>
        <taxon>Chordata</taxon>
        <taxon>Craniata</taxon>
        <taxon>Vertebrata</taxon>
        <taxon>Euteleostomi</taxon>
        <taxon>Actinopterygii</taxon>
        <taxon>Neopterygii</taxon>
        <taxon>Teleostei</taxon>
        <taxon>Neoteleostei</taxon>
        <taxon>Acanthomorphata</taxon>
        <taxon>Anabantaria</taxon>
        <taxon>Anabantiformes</taxon>
        <taxon>Anabantoidei</taxon>
        <taxon>Anabantidae</taxon>
        <taxon>Anabas</taxon>
    </lineage>
</organism>
<dbReference type="GO" id="GO:0019903">
    <property type="term" value="F:protein phosphatase binding"/>
    <property type="evidence" value="ECO:0007669"/>
    <property type="project" value="TreeGrafter"/>
</dbReference>
<dbReference type="GO" id="GO:0000902">
    <property type="term" value="P:cell morphogenesis"/>
    <property type="evidence" value="ECO:0007669"/>
    <property type="project" value="TreeGrafter"/>
</dbReference>
<dbReference type="GO" id="GO:0044331">
    <property type="term" value="P:cell-cell adhesion mediated by cadherin"/>
    <property type="evidence" value="ECO:0007669"/>
    <property type="project" value="TreeGrafter"/>
</dbReference>
<sequence length="785" mass="87623">MMMAWLQLWTTGLMVTMVFSVFANIAENSGVPVVEGEKRGPVEIVRKESHPILVRKKRDWIWNSLYVEEEKPAPIPYKIGQLKSNLRVDVKIFEIAGEGANTIFKVDKKGGDLFVTSALNREEKSSYNLTARMYDGNHRLIEDSGEFVVLVTDINDNIPVFPQTYNGSIMERSMLGTKVVQVMATDADDPTTANGELRYSLTHAGDTSAFDIDSTTGLISCKTNKLDRETKSEYVVVVQAQDMRGMASGSTATTSVTITITDVNDNTAYFPQKVYTLEVREDHKLTEKIGTLGLMDRDQIQNKEPIVTIQGENSRVFNVELNPNKDANLMLRQVLDYETTNSYTFNVNVRENLQFPPDNMNTGSTTAVVNVKVLDVDEPPVFSKSIYTFTVMEEQILNNIGTVTARDPDKDNKTIWYTILDKDCPFSINPLTGQLSLLKKLDRETKATHMFQVKAQEEPSGLESFVKVNIKVQDINDCKPELMADELFVCENDKRNTVVGTVRGTDKDEQQAFFSFRLASESSNFSILDYGNGTANILVKQGPFSVDDPKDYSVDVRISDGGRPPLATVTTLQIKSCRCNSKREQIVCKAAAQKMGVSVHALVAILLCILTILVIVILFVMRKRYQKDSLATMKNSGEIHEQLVTYDEEGGGEMDTNGYDVSILTSACNDGSLLRHPDHHPLPSLYAMVQKPPHHPPPTACKGDMAAMIEVKKDEADHDRDGFPYDTLHIYGYEGPESLAGSLSSLESSSTGSNLDYDFLSEWGPRFRTLAELYGVDGPDYYHQY</sequence>
<dbReference type="Ensembl" id="ENSATET00000023925.3">
    <property type="protein sequence ID" value="ENSATEP00000023543.1"/>
    <property type="gene ID" value="ENSATEG00000016342.3"/>
</dbReference>
<dbReference type="InterPro" id="IPR020894">
    <property type="entry name" value="Cadherin_CS"/>
</dbReference>
<dbReference type="FunFam" id="2.60.40.60:FF:000202">
    <property type="entry name" value="cadherin-8 isoform X4"/>
    <property type="match status" value="1"/>
</dbReference>
<dbReference type="RefSeq" id="XP_026210375.1">
    <property type="nucleotide sequence ID" value="XM_026354590.1"/>
</dbReference>
<dbReference type="Pfam" id="PF00028">
    <property type="entry name" value="Cadherin"/>
    <property type="match status" value="5"/>
</dbReference>
<evidence type="ECO:0000256" key="9">
    <source>
        <dbReference type="ARBA" id="ARBA00022737"/>
    </source>
</evidence>
<dbReference type="FunFam" id="2.60.40.60:FF:000022">
    <property type="entry name" value="Cadherin 2"/>
    <property type="match status" value="1"/>
</dbReference>
<dbReference type="GO" id="GO:0008013">
    <property type="term" value="F:beta-catenin binding"/>
    <property type="evidence" value="ECO:0007669"/>
    <property type="project" value="TreeGrafter"/>
</dbReference>
<dbReference type="GO" id="GO:0005912">
    <property type="term" value="C:adherens junction"/>
    <property type="evidence" value="ECO:0007669"/>
    <property type="project" value="UniProtKB-SubCell"/>
</dbReference>
<dbReference type="OrthoDB" id="6252479at2759"/>
<dbReference type="InterPro" id="IPR015919">
    <property type="entry name" value="Cadherin-like_sf"/>
</dbReference>
<dbReference type="PRINTS" id="PR00205">
    <property type="entry name" value="CADHERIN"/>
</dbReference>
<dbReference type="SUPFAM" id="SSF49313">
    <property type="entry name" value="Cadherin-like"/>
    <property type="match status" value="5"/>
</dbReference>
<keyword evidence="14 20" id="KW-0472">Membrane</keyword>
<comment type="subcellular location">
    <subcellularLocation>
        <location evidence="2">Cell junction</location>
        <location evidence="2">Adherens junction</location>
    </subcellularLocation>
    <subcellularLocation>
        <location evidence="1 18">Cell membrane</location>
        <topology evidence="1 18">Single-pass type I membrane protein</topology>
    </subcellularLocation>
</comment>
<dbReference type="InterPro" id="IPR039808">
    <property type="entry name" value="Cadherin"/>
</dbReference>
<dbReference type="GO" id="GO:0016339">
    <property type="term" value="P:calcium-dependent cell-cell adhesion via plasma membrane cell adhesion molecules"/>
    <property type="evidence" value="ECO:0007669"/>
    <property type="project" value="TreeGrafter"/>
</dbReference>
<evidence type="ECO:0000256" key="5">
    <source>
        <dbReference type="ARBA" id="ARBA00022685"/>
    </source>
</evidence>
<reference evidence="23" key="3">
    <citation type="submission" date="2025-09" db="UniProtKB">
        <authorList>
            <consortium name="Ensembl"/>
        </authorList>
    </citation>
    <scope>IDENTIFICATION</scope>
</reference>
<evidence type="ECO:0000256" key="13">
    <source>
        <dbReference type="ARBA" id="ARBA00022989"/>
    </source>
</evidence>
<name>A0A3Q1J0N3_ANATE</name>
<dbReference type="CDD" id="cd11304">
    <property type="entry name" value="Cadherin_repeat"/>
    <property type="match status" value="5"/>
</dbReference>
<keyword evidence="10 17" id="KW-0106">Calcium</keyword>
<evidence type="ECO:0000256" key="10">
    <source>
        <dbReference type="ARBA" id="ARBA00022837"/>
    </source>
</evidence>
<dbReference type="PROSITE" id="PS50268">
    <property type="entry name" value="CADHERIN_2"/>
    <property type="match status" value="5"/>
</dbReference>
<keyword evidence="7" id="KW-0479">Metal-binding</keyword>
<feature type="domain" description="Cadherin" evidence="22">
    <location>
        <begin position="93"/>
        <end position="161"/>
    </location>
</feature>
<dbReference type="GO" id="GO:0005923">
    <property type="term" value="C:bicellular tight junction"/>
    <property type="evidence" value="ECO:0007669"/>
    <property type="project" value="TreeGrafter"/>
</dbReference>
<dbReference type="GO" id="GO:0034332">
    <property type="term" value="P:adherens junction organization"/>
    <property type="evidence" value="ECO:0007669"/>
    <property type="project" value="TreeGrafter"/>
</dbReference>
<evidence type="ECO:0000256" key="11">
    <source>
        <dbReference type="ARBA" id="ARBA00022889"/>
    </source>
</evidence>
<evidence type="ECO:0000256" key="15">
    <source>
        <dbReference type="ARBA" id="ARBA00023180"/>
    </source>
</evidence>
<evidence type="ECO:0000256" key="19">
    <source>
        <dbReference type="RuleBase" id="RU004357"/>
    </source>
</evidence>
<evidence type="ECO:0000256" key="12">
    <source>
        <dbReference type="ARBA" id="ARBA00022949"/>
    </source>
</evidence>
<protein>
    <recommendedName>
        <fullName evidence="3">Cadherin-5</fullName>
    </recommendedName>
    <alternativeName>
        <fullName evidence="16">Vascular endothelial cadherin</fullName>
    </alternativeName>
</protein>
<dbReference type="GeneID" id="113158583"/>
<evidence type="ECO:0000256" key="6">
    <source>
        <dbReference type="ARBA" id="ARBA00022692"/>
    </source>
</evidence>
<keyword evidence="5" id="KW-0165">Cleavage on pair of basic residues</keyword>
<gene>
    <name evidence="23" type="primary">CDH5</name>
</gene>
<dbReference type="GO" id="GO:0016477">
    <property type="term" value="P:cell migration"/>
    <property type="evidence" value="ECO:0007669"/>
    <property type="project" value="TreeGrafter"/>
</dbReference>
<evidence type="ECO:0000313" key="24">
    <source>
        <dbReference type="Proteomes" id="UP000265040"/>
    </source>
</evidence>